<dbReference type="PROSITE" id="PS00217">
    <property type="entry name" value="SUGAR_TRANSPORT_2"/>
    <property type="match status" value="1"/>
</dbReference>
<keyword evidence="7 9" id="KW-0472">Membrane</keyword>
<evidence type="ECO:0000256" key="3">
    <source>
        <dbReference type="ARBA" id="ARBA00022475"/>
    </source>
</evidence>
<evidence type="ECO:0000259" key="10">
    <source>
        <dbReference type="PROSITE" id="PS50850"/>
    </source>
</evidence>
<dbReference type="PANTHER" id="PTHR48021:SF39">
    <property type="entry name" value="MAJOR FACILITATOR SUPERFAMILY (MFS) PROFILE DOMAIN-CONTAINING PROTEIN"/>
    <property type="match status" value="1"/>
</dbReference>
<dbReference type="GO" id="GO:0022857">
    <property type="term" value="F:transmembrane transporter activity"/>
    <property type="evidence" value="ECO:0007669"/>
    <property type="project" value="InterPro"/>
</dbReference>
<evidence type="ECO:0000256" key="5">
    <source>
        <dbReference type="ARBA" id="ARBA00022692"/>
    </source>
</evidence>
<feature type="transmembrane region" description="Helical" evidence="9">
    <location>
        <begin position="427"/>
        <end position="445"/>
    </location>
</feature>
<keyword evidence="12" id="KW-1185">Reference proteome</keyword>
<keyword evidence="3" id="KW-1003">Cell membrane</keyword>
<dbReference type="AlphaFoldDB" id="A0A834HZZ5"/>
<keyword evidence="5 9" id="KW-0812">Transmembrane</keyword>
<evidence type="ECO:0000313" key="11">
    <source>
        <dbReference type="EMBL" id="KAF7269616.1"/>
    </source>
</evidence>
<dbReference type="InterPro" id="IPR020846">
    <property type="entry name" value="MFS_dom"/>
</dbReference>
<dbReference type="PANTHER" id="PTHR48021">
    <property type="match status" value="1"/>
</dbReference>
<dbReference type="GO" id="GO:0005886">
    <property type="term" value="C:plasma membrane"/>
    <property type="evidence" value="ECO:0007669"/>
    <property type="project" value="UniProtKB-SubCell"/>
</dbReference>
<dbReference type="PROSITE" id="PS50850">
    <property type="entry name" value="MFS"/>
    <property type="match status" value="1"/>
</dbReference>
<gene>
    <name evidence="11" type="ORF">GWI33_017342</name>
</gene>
<keyword evidence="2" id="KW-0813">Transport</keyword>
<sequence>MATGKEVSRFRQCFPQVLAVMVKNILMMVFGMSLGMPTILIARLSDRNDASETISVEDGGISWLGSLNFLSVPVGCLLSGLLTQPIGRKRSMQLISMLFFVAFFLFYMASEAWHVFLALAMCGITGGLLEAPTLIYVVEITCASLRGSLVSTSTLAILVGVITSFTLGALLLWRTMALVNGCVSLFGLITLTFIPESPYWLTEMGRTEDARRSLAWLRGWVDLEDVDEEYQQICDDLNKKVRRSCEVESYRKGSFIKPFLLVSFAFFLAHFGITPINIYAVKIFQQLRVPVDSFLATILIGCVELTASVLLSLVVPRFGKRKLTFLSLAGVCINHILTAITAYVLGSNADDAARYLKWVPLFTILSATFFGYLMVYTLPWIIMGEIFPNQIRDSAAGFSAGTGYVIGFLANKTFLGLVDMATLSGVLLMYSAIELVGIAVMYVWLPETEGKSLDDIMMYFVSRKKREGRVSPGKTDGIENKSYETEENGNTKV</sequence>
<feature type="transmembrane region" description="Helical" evidence="9">
    <location>
        <begin position="94"/>
        <end position="110"/>
    </location>
</feature>
<dbReference type="EMBL" id="JAACXV010014206">
    <property type="protein sequence ID" value="KAF7269616.1"/>
    <property type="molecule type" value="Genomic_DNA"/>
</dbReference>
<name>A0A834HZZ5_RHYFE</name>
<dbReference type="Proteomes" id="UP000625711">
    <property type="component" value="Unassembled WGS sequence"/>
</dbReference>
<reference evidence="11" key="1">
    <citation type="submission" date="2020-08" db="EMBL/GenBank/DDBJ databases">
        <title>Genome sequencing and assembly of the red palm weevil Rhynchophorus ferrugineus.</title>
        <authorList>
            <person name="Dias G.B."/>
            <person name="Bergman C.M."/>
            <person name="Manee M."/>
        </authorList>
    </citation>
    <scope>NUCLEOTIDE SEQUENCE</scope>
    <source>
        <strain evidence="11">AA-2017</strain>
        <tissue evidence="11">Whole larva</tissue>
    </source>
</reference>
<evidence type="ECO:0000313" key="12">
    <source>
        <dbReference type="Proteomes" id="UP000625711"/>
    </source>
</evidence>
<comment type="caution">
    <text evidence="11">The sequence shown here is derived from an EMBL/GenBank/DDBJ whole genome shotgun (WGS) entry which is preliminary data.</text>
</comment>
<dbReference type="SUPFAM" id="SSF103473">
    <property type="entry name" value="MFS general substrate transporter"/>
    <property type="match status" value="1"/>
</dbReference>
<evidence type="ECO:0000256" key="9">
    <source>
        <dbReference type="SAM" id="Phobius"/>
    </source>
</evidence>
<dbReference type="OrthoDB" id="6133115at2759"/>
<dbReference type="Gene3D" id="1.20.1250.20">
    <property type="entry name" value="MFS general substrate transporter like domains"/>
    <property type="match status" value="1"/>
</dbReference>
<dbReference type="Pfam" id="PF00083">
    <property type="entry name" value="Sugar_tr"/>
    <property type="match status" value="1"/>
</dbReference>
<accession>A0A834HZZ5</accession>
<evidence type="ECO:0000256" key="1">
    <source>
        <dbReference type="ARBA" id="ARBA00004651"/>
    </source>
</evidence>
<feature type="transmembrane region" description="Helical" evidence="9">
    <location>
        <begin position="259"/>
        <end position="281"/>
    </location>
</feature>
<protein>
    <recommendedName>
        <fullName evidence="10">Major facilitator superfamily (MFS) profile domain-containing protein</fullName>
    </recommendedName>
</protein>
<evidence type="ECO:0000256" key="4">
    <source>
        <dbReference type="ARBA" id="ARBA00022597"/>
    </source>
</evidence>
<dbReference type="InterPro" id="IPR005828">
    <property type="entry name" value="MFS_sugar_transport-like"/>
</dbReference>
<feature type="transmembrane region" description="Helical" evidence="9">
    <location>
        <begin position="149"/>
        <end position="171"/>
    </location>
</feature>
<feature type="domain" description="Major facilitator superfamily (MFS) profile" evidence="10">
    <location>
        <begin position="19"/>
        <end position="449"/>
    </location>
</feature>
<feature type="region of interest" description="Disordered" evidence="8">
    <location>
        <begin position="467"/>
        <end position="493"/>
    </location>
</feature>
<feature type="transmembrane region" description="Helical" evidence="9">
    <location>
        <begin position="325"/>
        <end position="346"/>
    </location>
</feature>
<keyword evidence="4" id="KW-0762">Sugar transport</keyword>
<feature type="transmembrane region" description="Helical" evidence="9">
    <location>
        <begin position="293"/>
        <end position="313"/>
    </location>
</feature>
<proteinExistence type="predicted"/>
<evidence type="ECO:0000256" key="6">
    <source>
        <dbReference type="ARBA" id="ARBA00022989"/>
    </source>
</evidence>
<feature type="transmembrane region" description="Helical" evidence="9">
    <location>
        <begin position="358"/>
        <end position="383"/>
    </location>
</feature>
<feature type="transmembrane region" description="Helical" evidence="9">
    <location>
        <begin position="177"/>
        <end position="194"/>
    </location>
</feature>
<dbReference type="InterPro" id="IPR005829">
    <property type="entry name" value="Sugar_transporter_CS"/>
</dbReference>
<evidence type="ECO:0000256" key="8">
    <source>
        <dbReference type="SAM" id="MobiDB-lite"/>
    </source>
</evidence>
<comment type="subcellular location">
    <subcellularLocation>
        <location evidence="1">Cell membrane</location>
        <topology evidence="1">Multi-pass membrane protein</topology>
    </subcellularLocation>
</comment>
<dbReference type="FunFam" id="1.20.1250.20:FF:000218">
    <property type="entry name" value="facilitated trehalose transporter Tret1"/>
    <property type="match status" value="1"/>
</dbReference>
<feature type="transmembrane region" description="Helical" evidence="9">
    <location>
        <begin position="61"/>
        <end position="82"/>
    </location>
</feature>
<evidence type="ECO:0000256" key="7">
    <source>
        <dbReference type="ARBA" id="ARBA00023136"/>
    </source>
</evidence>
<dbReference type="InterPro" id="IPR036259">
    <property type="entry name" value="MFS_trans_sf"/>
</dbReference>
<dbReference type="InterPro" id="IPR050549">
    <property type="entry name" value="MFS_Trehalose_Transporter"/>
</dbReference>
<feature type="transmembrane region" description="Helical" evidence="9">
    <location>
        <begin position="395"/>
        <end position="415"/>
    </location>
</feature>
<keyword evidence="6 9" id="KW-1133">Transmembrane helix</keyword>
<organism evidence="11 12">
    <name type="scientific">Rhynchophorus ferrugineus</name>
    <name type="common">Red palm weevil</name>
    <name type="synonym">Curculio ferrugineus</name>
    <dbReference type="NCBI Taxonomy" id="354439"/>
    <lineage>
        <taxon>Eukaryota</taxon>
        <taxon>Metazoa</taxon>
        <taxon>Ecdysozoa</taxon>
        <taxon>Arthropoda</taxon>
        <taxon>Hexapoda</taxon>
        <taxon>Insecta</taxon>
        <taxon>Pterygota</taxon>
        <taxon>Neoptera</taxon>
        <taxon>Endopterygota</taxon>
        <taxon>Coleoptera</taxon>
        <taxon>Polyphaga</taxon>
        <taxon>Cucujiformia</taxon>
        <taxon>Curculionidae</taxon>
        <taxon>Dryophthorinae</taxon>
        <taxon>Rhynchophorus</taxon>
    </lineage>
</organism>
<feature type="transmembrane region" description="Helical" evidence="9">
    <location>
        <begin position="21"/>
        <end position="41"/>
    </location>
</feature>
<evidence type="ECO:0000256" key="2">
    <source>
        <dbReference type="ARBA" id="ARBA00022448"/>
    </source>
</evidence>